<reference evidence="3" key="1">
    <citation type="submission" date="2011-02" db="EMBL/GenBank/DDBJ databases">
        <title>The complete genome of Planctomyces brasiliensis DSM 5305.</title>
        <authorList>
            <person name="Lucas S."/>
            <person name="Copeland A."/>
            <person name="Lapidus A."/>
            <person name="Bruce D."/>
            <person name="Goodwin L."/>
            <person name="Pitluck S."/>
            <person name="Kyrpides N."/>
            <person name="Mavromatis K."/>
            <person name="Pagani I."/>
            <person name="Ivanova N."/>
            <person name="Ovchinnikova G."/>
            <person name="Lu M."/>
            <person name="Detter J.C."/>
            <person name="Han C."/>
            <person name="Land M."/>
            <person name="Hauser L."/>
            <person name="Markowitz V."/>
            <person name="Cheng J.-F."/>
            <person name="Hugenholtz P."/>
            <person name="Woyke T."/>
            <person name="Wu D."/>
            <person name="Tindall B."/>
            <person name="Pomrenke H.G."/>
            <person name="Brambilla E."/>
            <person name="Klenk H.-P."/>
            <person name="Eisen J.A."/>
        </authorList>
    </citation>
    <scope>NUCLEOTIDE SEQUENCE [LARGE SCALE GENOMIC DNA]</scope>
    <source>
        <strain evidence="3">ATCC 49424 / DSM 5305 / JCM 21570 / NBRC 103401 / IFAM 1448</strain>
    </source>
</reference>
<dbReference type="InterPro" id="IPR027558">
    <property type="entry name" value="Pre_pil_HX9DG_C"/>
</dbReference>
<evidence type="ECO:0000259" key="1">
    <source>
        <dbReference type="Pfam" id="PF07596"/>
    </source>
</evidence>
<dbReference type="InterPro" id="IPR012902">
    <property type="entry name" value="N_methyl_site"/>
</dbReference>
<dbReference type="SUPFAM" id="SSF54523">
    <property type="entry name" value="Pili subunits"/>
    <property type="match status" value="1"/>
</dbReference>
<dbReference type="NCBIfam" id="TIGR02532">
    <property type="entry name" value="IV_pilin_GFxxxE"/>
    <property type="match status" value="1"/>
</dbReference>
<dbReference type="Gene3D" id="3.30.700.10">
    <property type="entry name" value="Glycoprotein, Type 4 Pilin"/>
    <property type="match status" value="1"/>
</dbReference>
<dbReference type="AlphaFoldDB" id="F0SPK6"/>
<protein>
    <recommendedName>
        <fullName evidence="1">DUF1559 domain-containing protein</fullName>
    </recommendedName>
</protein>
<dbReference type="Pfam" id="PF07596">
    <property type="entry name" value="SBP_bac_10"/>
    <property type="match status" value="1"/>
</dbReference>
<sequence length="329" mass="35857">MISGSKLMGNRRGFTLIELLVVIAIIAILVALLLPAVQQAREAARRSSCKNNLKQLGLAMHNYHDVNRQFPPAAINLTAGPGTENCRHADWGATWVLMTLPFIEENAMYDQYNFNERARTGNATSGNNQITRMRIDTMMCPSHPQNWSMLTQDFTGFEKGTYGANAGAGWLLEMDDFNNGSKRGPFSVVGQWGAKFRDITDGTSNTVLMSEIITGISTGDDKGAWGWCSGPTFNGRSQCASTENILTPNTERTTDCSHYASNNNSDGVFGRRNNPDRANNGGVAARSYHKGGVQATLADGTVRFISENIDSSIWMNLLAIGDGNVLGEF</sequence>
<proteinExistence type="predicted"/>
<keyword evidence="3" id="KW-1185">Reference proteome</keyword>
<feature type="domain" description="DUF1559" evidence="1">
    <location>
        <begin position="38"/>
        <end position="311"/>
    </location>
</feature>
<dbReference type="InterPro" id="IPR045584">
    <property type="entry name" value="Pilin-like"/>
</dbReference>
<dbReference type="PANTHER" id="PTHR30093:SF2">
    <property type="entry name" value="TYPE II SECRETION SYSTEM PROTEIN H"/>
    <property type="match status" value="1"/>
</dbReference>
<dbReference type="PANTHER" id="PTHR30093">
    <property type="entry name" value="GENERAL SECRETION PATHWAY PROTEIN G"/>
    <property type="match status" value="1"/>
</dbReference>
<organism evidence="2 3">
    <name type="scientific">Rubinisphaera brasiliensis (strain ATCC 49424 / DSM 5305 / JCM 21570 / IAM 15109 / NBRC 103401 / IFAM 1448)</name>
    <name type="common">Planctomyces brasiliensis</name>
    <dbReference type="NCBI Taxonomy" id="756272"/>
    <lineage>
        <taxon>Bacteria</taxon>
        <taxon>Pseudomonadati</taxon>
        <taxon>Planctomycetota</taxon>
        <taxon>Planctomycetia</taxon>
        <taxon>Planctomycetales</taxon>
        <taxon>Planctomycetaceae</taxon>
        <taxon>Rubinisphaera</taxon>
    </lineage>
</organism>
<dbReference type="Pfam" id="PF07963">
    <property type="entry name" value="N_methyl"/>
    <property type="match status" value="1"/>
</dbReference>
<dbReference type="Proteomes" id="UP000006860">
    <property type="component" value="Chromosome"/>
</dbReference>
<dbReference type="OrthoDB" id="213634at2"/>
<dbReference type="STRING" id="756272.Plabr_0281"/>
<dbReference type="KEGG" id="pbs:Plabr_0281"/>
<accession>F0SPK6</accession>
<dbReference type="InterPro" id="IPR011453">
    <property type="entry name" value="DUF1559"/>
</dbReference>
<dbReference type="NCBIfam" id="TIGR04294">
    <property type="entry name" value="pre_pil_HX9DG"/>
    <property type="match status" value="1"/>
</dbReference>
<dbReference type="eggNOG" id="COG4968">
    <property type="taxonomic scope" value="Bacteria"/>
</dbReference>
<evidence type="ECO:0000313" key="3">
    <source>
        <dbReference type="Proteomes" id="UP000006860"/>
    </source>
</evidence>
<dbReference type="HOGENOM" id="CLU_041661_0_0_0"/>
<evidence type="ECO:0000313" key="2">
    <source>
        <dbReference type="EMBL" id="ADY57910.1"/>
    </source>
</evidence>
<name>F0SPK6_RUBBR</name>
<dbReference type="RefSeq" id="WP_013626654.1">
    <property type="nucleotide sequence ID" value="NC_015174.1"/>
</dbReference>
<gene>
    <name evidence="2" type="ordered locus">Plabr_0281</name>
</gene>
<dbReference type="EMBL" id="CP002546">
    <property type="protein sequence ID" value="ADY57910.1"/>
    <property type="molecule type" value="Genomic_DNA"/>
</dbReference>
<dbReference type="PROSITE" id="PS00409">
    <property type="entry name" value="PROKAR_NTER_METHYL"/>
    <property type="match status" value="1"/>
</dbReference>